<dbReference type="InterPro" id="IPR007893">
    <property type="entry name" value="Spore_coat_U/FanG"/>
</dbReference>
<gene>
    <name evidence="3" type="ORF">GTP77_27580</name>
</gene>
<feature type="chain" id="PRO_5031139801" evidence="1">
    <location>
        <begin position="26"/>
        <end position="173"/>
    </location>
</feature>
<comment type="caution">
    <text evidence="3">The sequence shown here is derived from an EMBL/GenBank/DDBJ whole genome shotgun (WGS) entry which is preliminary data.</text>
</comment>
<keyword evidence="4" id="KW-1185">Reference proteome</keyword>
<feature type="domain" description="Spore coat protein U/FanG" evidence="2">
    <location>
        <begin position="34"/>
        <end position="170"/>
    </location>
</feature>
<dbReference type="RefSeq" id="WP_161075357.1">
    <property type="nucleotide sequence ID" value="NZ_CP086370.1"/>
</dbReference>
<dbReference type="Proteomes" id="UP000450676">
    <property type="component" value="Unassembled WGS sequence"/>
</dbReference>
<proteinExistence type="predicted"/>
<dbReference type="SMART" id="SM00972">
    <property type="entry name" value="SCPU"/>
    <property type="match status" value="1"/>
</dbReference>
<dbReference type="PANTHER" id="PTHR37089">
    <property type="entry name" value="PROTEIN U-RELATED"/>
    <property type="match status" value="1"/>
</dbReference>
<feature type="signal peptide" evidence="1">
    <location>
        <begin position="1"/>
        <end position="25"/>
    </location>
</feature>
<evidence type="ECO:0000313" key="3">
    <source>
        <dbReference type="EMBL" id="MYN11085.1"/>
    </source>
</evidence>
<dbReference type="EMBL" id="WWCU01000054">
    <property type="protein sequence ID" value="MYN11085.1"/>
    <property type="molecule type" value="Genomic_DNA"/>
</dbReference>
<dbReference type="Pfam" id="PF05229">
    <property type="entry name" value="SCPU"/>
    <property type="match status" value="1"/>
</dbReference>
<dbReference type="AlphaFoldDB" id="A0A7X4HH61"/>
<name>A0A7X4HH61_9BURK</name>
<evidence type="ECO:0000313" key="4">
    <source>
        <dbReference type="Proteomes" id="UP000450676"/>
    </source>
</evidence>
<sequence length="173" mass="17403">MLPAKITRLALAAIVVAAAPAITGAAVYSNGSKTATFDVTMRIIADCTVSANALDFGQNQGVLAATVTGTTTLGVTCTSTTPYNVGLSAGNGTGSSGTVRYMSGQTAGNTGTVQFMLYQTAGATIWGEDQGVNTKGGTGNGTLQTHTVYGSIPAQTTPAPDTYKSTITATVFF</sequence>
<accession>A0A7X4HH61</accession>
<reference evidence="3 4" key="1">
    <citation type="submission" date="2019-12" db="EMBL/GenBank/DDBJ databases">
        <title>Novel species isolated from a subtropical stream in China.</title>
        <authorList>
            <person name="Lu H."/>
        </authorList>
    </citation>
    <scope>NUCLEOTIDE SEQUENCE [LARGE SCALE GENOMIC DNA]</scope>
    <source>
        <strain evidence="3 4">FT127W</strain>
    </source>
</reference>
<protein>
    <submittedName>
        <fullName evidence="3">Fimbrial major subunit CsuA/B family protein</fullName>
    </submittedName>
</protein>
<organism evidence="3 4">
    <name type="scientific">Pseudoduganella aquatica</name>
    <dbReference type="NCBI Taxonomy" id="2660641"/>
    <lineage>
        <taxon>Bacteria</taxon>
        <taxon>Pseudomonadati</taxon>
        <taxon>Pseudomonadota</taxon>
        <taxon>Betaproteobacteria</taxon>
        <taxon>Burkholderiales</taxon>
        <taxon>Oxalobacteraceae</taxon>
        <taxon>Telluria group</taxon>
        <taxon>Pseudoduganella</taxon>
    </lineage>
</organism>
<evidence type="ECO:0000259" key="2">
    <source>
        <dbReference type="Pfam" id="PF05229"/>
    </source>
</evidence>
<keyword evidence="1" id="KW-0732">Signal</keyword>
<dbReference type="InterPro" id="IPR053167">
    <property type="entry name" value="Spore_coat_component"/>
</dbReference>
<evidence type="ECO:0000256" key="1">
    <source>
        <dbReference type="SAM" id="SignalP"/>
    </source>
</evidence>
<dbReference type="PANTHER" id="PTHR37089:SF4">
    <property type="entry name" value="EXPORTED PROTEIN"/>
    <property type="match status" value="1"/>
</dbReference>